<name>A0ABV5FC57_9FLAO</name>
<organism evidence="1 2">
    <name type="scientific">Mariniflexile ostreae</name>
    <dbReference type="NCBI Taxonomy" id="1520892"/>
    <lineage>
        <taxon>Bacteria</taxon>
        <taxon>Pseudomonadati</taxon>
        <taxon>Bacteroidota</taxon>
        <taxon>Flavobacteriia</taxon>
        <taxon>Flavobacteriales</taxon>
        <taxon>Flavobacteriaceae</taxon>
        <taxon>Mariniflexile</taxon>
    </lineage>
</organism>
<comment type="caution">
    <text evidence="1">The sequence shown here is derived from an EMBL/GenBank/DDBJ whole genome shotgun (WGS) entry which is preliminary data.</text>
</comment>
<evidence type="ECO:0000313" key="1">
    <source>
        <dbReference type="EMBL" id="MFB9057033.1"/>
    </source>
</evidence>
<protein>
    <submittedName>
        <fullName evidence="1">Transposase</fullName>
    </submittedName>
</protein>
<keyword evidence="2" id="KW-1185">Reference proteome</keyword>
<dbReference type="EMBL" id="JBHMFC010000040">
    <property type="protein sequence ID" value="MFB9057033.1"/>
    <property type="molecule type" value="Genomic_DNA"/>
</dbReference>
<proteinExistence type="predicted"/>
<dbReference type="Proteomes" id="UP001589585">
    <property type="component" value="Unassembled WGS sequence"/>
</dbReference>
<evidence type="ECO:0000313" key="2">
    <source>
        <dbReference type="Proteomes" id="UP001589585"/>
    </source>
</evidence>
<gene>
    <name evidence="1" type="ORF">ACFFU9_09800</name>
</gene>
<accession>A0ABV5FC57</accession>
<sequence length="92" mass="11045">MAKPREFLIKESALELKALRKRQCIFKYEKRLIWLESILTNRFKTRKQLADYLNITPKTSERWTVKYMDNGIDGLLSDEPKQIRSRIITPEM</sequence>
<feature type="non-terminal residue" evidence="1">
    <location>
        <position position="92"/>
    </location>
</feature>
<reference evidence="1 2" key="1">
    <citation type="submission" date="2024-09" db="EMBL/GenBank/DDBJ databases">
        <authorList>
            <person name="Sun Q."/>
            <person name="Mori K."/>
        </authorList>
    </citation>
    <scope>NUCLEOTIDE SEQUENCE [LARGE SCALE GENOMIC DNA]</scope>
    <source>
        <strain evidence="1 2">CECT 8622</strain>
    </source>
</reference>